<dbReference type="OrthoDB" id="9780310at2"/>
<organism evidence="1 2">
    <name type="scientific">Caballeronia zhejiangensis</name>
    <dbReference type="NCBI Taxonomy" id="871203"/>
    <lineage>
        <taxon>Bacteria</taxon>
        <taxon>Pseudomonadati</taxon>
        <taxon>Pseudomonadota</taxon>
        <taxon>Betaproteobacteria</taxon>
        <taxon>Burkholderiales</taxon>
        <taxon>Burkholderiaceae</taxon>
        <taxon>Caballeronia</taxon>
    </lineage>
</organism>
<evidence type="ECO:0008006" key="3">
    <source>
        <dbReference type="Google" id="ProtNLM"/>
    </source>
</evidence>
<dbReference type="SUPFAM" id="SSF117396">
    <property type="entry name" value="TM1631-like"/>
    <property type="match status" value="1"/>
</dbReference>
<dbReference type="PANTHER" id="PTHR30348:SF13">
    <property type="entry name" value="UPF0759 PROTEIN YUNF"/>
    <property type="match status" value="1"/>
</dbReference>
<dbReference type="InterPro" id="IPR036520">
    <property type="entry name" value="UPF0759_sf"/>
</dbReference>
<evidence type="ECO:0000313" key="2">
    <source>
        <dbReference type="Proteomes" id="UP000027451"/>
    </source>
</evidence>
<proteinExistence type="predicted"/>
<dbReference type="InterPro" id="IPR002763">
    <property type="entry name" value="DUF72"/>
</dbReference>
<dbReference type="AlphaFoldDB" id="A0A656QEN2"/>
<dbReference type="Pfam" id="PF01904">
    <property type="entry name" value="DUF72"/>
    <property type="match status" value="1"/>
</dbReference>
<protein>
    <recommendedName>
        <fullName evidence="3">DUF72 domain-containing protein</fullName>
    </recommendedName>
</protein>
<dbReference type="Proteomes" id="UP000027451">
    <property type="component" value="Unassembled WGS sequence"/>
</dbReference>
<sequence>MTISVGSASWTDPTLIASKRFYPPGCTSAEARLRFYATQFPLVEVDSSYYAMPSASNAVLWAERTPPHFTFNIKAFRLFTGHQTDRTKLPKDIQAALPASDKKNLYYKDTPGDILRELWRRYIEAIEPLRKAGKLGAVHFQFAPWVVNNADGRAHVEHCADVMEGYTLAAEFRHRSWFSDKARESTLLMERERGFVNVVVDEPNTTANSIPAVWEVTNPRLALIRLHGRNHETWNIQGATSASSRFNYDYTEQELAELAVMIQRIAKNVERTHVVFNNNFEDQGQRNARTLMGILGSAAISP</sequence>
<accession>A0A656QEN2</accession>
<dbReference type="RefSeq" id="WP_033536810.1">
    <property type="nucleotide sequence ID" value="NZ_JFHD01000018.1"/>
</dbReference>
<reference evidence="1 2" key="1">
    <citation type="submission" date="2014-03" db="EMBL/GenBank/DDBJ databases">
        <title>Draft Genome Sequences of Four Burkholderia Strains.</title>
        <authorList>
            <person name="Liu X.Y."/>
            <person name="Li C.X."/>
            <person name="Xu J.H."/>
        </authorList>
    </citation>
    <scope>NUCLEOTIDE SEQUENCE [LARGE SCALE GENOMIC DNA]</scope>
    <source>
        <strain evidence="1 2">OP-1</strain>
    </source>
</reference>
<comment type="caution">
    <text evidence="1">The sequence shown here is derived from an EMBL/GenBank/DDBJ whole genome shotgun (WGS) entry which is preliminary data.</text>
</comment>
<evidence type="ECO:0000313" key="1">
    <source>
        <dbReference type="EMBL" id="KDR28496.1"/>
    </source>
</evidence>
<gene>
    <name evidence="1" type="ORF">BG60_11295</name>
</gene>
<dbReference type="EMBL" id="JFHD01000018">
    <property type="protein sequence ID" value="KDR28496.1"/>
    <property type="molecule type" value="Genomic_DNA"/>
</dbReference>
<name>A0A656QEN2_9BURK</name>
<dbReference type="PANTHER" id="PTHR30348">
    <property type="entry name" value="UNCHARACTERIZED PROTEIN YECE"/>
    <property type="match status" value="1"/>
</dbReference>
<dbReference type="Gene3D" id="3.20.20.410">
    <property type="entry name" value="Protein of unknown function UPF0759"/>
    <property type="match status" value="1"/>
</dbReference>
<keyword evidence="2" id="KW-1185">Reference proteome</keyword>